<evidence type="ECO:0000313" key="1">
    <source>
        <dbReference type="EMBL" id="MBC8537262.1"/>
    </source>
</evidence>
<dbReference type="EMBL" id="JACRSP010000007">
    <property type="protein sequence ID" value="MBC8537262.1"/>
    <property type="molecule type" value="Genomic_DNA"/>
</dbReference>
<gene>
    <name evidence="1" type="ORF">H8695_11240</name>
</gene>
<organism evidence="1 2">
    <name type="scientific">Feifania hominis</name>
    <dbReference type="NCBI Taxonomy" id="2763660"/>
    <lineage>
        <taxon>Bacteria</taxon>
        <taxon>Bacillati</taxon>
        <taxon>Bacillota</taxon>
        <taxon>Clostridia</taxon>
        <taxon>Eubacteriales</taxon>
        <taxon>Feifaniaceae</taxon>
        <taxon>Feifania</taxon>
    </lineage>
</organism>
<reference evidence="1" key="1">
    <citation type="submission" date="2020-08" db="EMBL/GenBank/DDBJ databases">
        <title>Genome public.</title>
        <authorList>
            <person name="Liu C."/>
            <person name="Sun Q."/>
        </authorList>
    </citation>
    <scope>NUCLEOTIDE SEQUENCE</scope>
    <source>
        <strain evidence="1">BX7</strain>
    </source>
</reference>
<protein>
    <submittedName>
        <fullName evidence="1">N-acetylmuramoyl-L-alanine amidase</fullName>
    </submittedName>
</protein>
<dbReference type="Proteomes" id="UP000620366">
    <property type="component" value="Unassembled WGS sequence"/>
</dbReference>
<comment type="caution">
    <text evidence="1">The sequence shown here is derived from an EMBL/GenBank/DDBJ whole genome shotgun (WGS) entry which is preliminary data.</text>
</comment>
<dbReference type="AlphaFoldDB" id="A0A926DG95"/>
<name>A0A926DG95_9FIRM</name>
<feature type="non-terminal residue" evidence="1">
    <location>
        <position position="32"/>
    </location>
</feature>
<accession>A0A926DG95</accession>
<evidence type="ECO:0000313" key="2">
    <source>
        <dbReference type="Proteomes" id="UP000620366"/>
    </source>
</evidence>
<keyword evidence="2" id="KW-1185">Reference proteome</keyword>
<sequence>MKLWLDPGHGTQTTYFDTGAVGPYGTRECDVA</sequence>
<proteinExistence type="predicted"/>